<comment type="caution">
    <text evidence="9">The sequence shown here is derived from an EMBL/GenBank/DDBJ whole genome shotgun (WGS) entry which is preliminary data.</text>
</comment>
<keyword evidence="5 7" id="KW-1133">Transmembrane helix</keyword>
<proteinExistence type="inferred from homology"/>
<keyword evidence="6 7" id="KW-0472">Membrane</keyword>
<dbReference type="GO" id="GO:0055085">
    <property type="term" value="P:transmembrane transport"/>
    <property type="evidence" value="ECO:0007669"/>
    <property type="project" value="InterPro"/>
</dbReference>
<dbReference type="PANTHER" id="PTHR43386">
    <property type="entry name" value="OLIGOPEPTIDE TRANSPORT SYSTEM PERMEASE PROTEIN APPC"/>
    <property type="match status" value="1"/>
</dbReference>
<protein>
    <submittedName>
        <fullName evidence="9">Peptide/nickel transport system permease protein</fullName>
    </submittedName>
</protein>
<dbReference type="Gene3D" id="1.10.3720.10">
    <property type="entry name" value="MetI-like"/>
    <property type="match status" value="1"/>
</dbReference>
<evidence type="ECO:0000256" key="2">
    <source>
        <dbReference type="ARBA" id="ARBA00022448"/>
    </source>
</evidence>
<evidence type="ECO:0000256" key="3">
    <source>
        <dbReference type="ARBA" id="ARBA00022475"/>
    </source>
</evidence>
<keyword evidence="3" id="KW-1003">Cell membrane</keyword>
<keyword evidence="10" id="KW-1185">Reference proteome</keyword>
<dbReference type="SUPFAM" id="SSF161098">
    <property type="entry name" value="MetI-like"/>
    <property type="match status" value="1"/>
</dbReference>
<dbReference type="AlphaFoldDB" id="A0A4R6YB67"/>
<dbReference type="RefSeq" id="WP_084496590.1">
    <property type="nucleotide sequence ID" value="NZ_KK073903.1"/>
</dbReference>
<dbReference type="PROSITE" id="PS50928">
    <property type="entry name" value="ABC_TM1"/>
    <property type="match status" value="1"/>
</dbReference>
<evidence type="ECO:0000313" key="9">
    <source>
        <dbReference type="EMBL" id="TDR32874.1"/>
    </source>
</evidence>
<feature type="domain" description="ABC transmembrane type-1" evidence="8">
    <location>
        <begin position="100"/>
        <end position="289"/>
    </location>
</feature>
<evidence type="ECO:0000256" key="1">
    <source>
        <dbReference type="ARBA" id="ARBA00004651"/>
    </source>
</evidence>
<dbReference type="InterPro" id="IPR000515">
    <property type="entry name" value="MetI-like"/>
</dbReference>
<gene>
    <name evidence="9" type="ORF">DES43_1254</name>
</gene>
<dbReference type="Pfam" id="PF00528">
    <property type="entry name" value="BPD_transp_1"/>
    <property type="match status" value="1"/>
</dbReference>
<dbReference type="InterPro" id="IPR050366">
    <property type="entry name" value="BP-dependent_transpt_permease"/>
</dbReference>
<dbReference type="GO" id="GO:0005886">
    <property type="term" value="C:plasma membrane"/>
    <property type="evidence" value="ECO:0007669"/>
    <property type="project" value="UniProtKB-SubCell"/>
</dbReference>
<dbReference type="InterPro" id="IPR035906">
    <property type="entry name" value="MetI-like_sf"/>
</dbReference>
<feature type="transmembrane region" description="Helical" evidence="7">
    <location>
        <begin position="221"/>
        <end position="246"/>
    </location>
</feature>
<evidence type="ECO:0000256" key="7">
    <source>
        <dbReference type="RuleBase" id="RU363032"/>
    </source>
</evidence>
<reference evidence="9 10" key="1">
    <citation type="submission" date="2019-03" db="EMBL/GenBank/DDBJ databases">
        <title>Genomic Encyclopedia of Type Strains, Phase IV (KMG-IV): sequencing the most valuable type-strain genomes for metagenomic binning, comparative biology and taxonomic classification.</title>
        <authorList>
            <person name="Goeker M."/>
        </authorList>
    </citation>
    <scope>NUCLEOTIDE SEQUENCE [LARGE SCALE GENOMIC DNA]</scope>
    <source>
        <strain evidence="9 10">DSM 11603</strain>
    </source>
</reference>
<dbReference type="OrthoDB" id="9766870at2"/>
<evidence type="ECO:0000313" key="10">
    <source>
        <dbReference type="Proteomes" id="UP000294958"/>
    </source>
</evidence>
<feature type="transmembrane region" description="Helical" evidence="7">
    <location>
        <begin position="266"/>
        <end position="292"/>
    </location>
</feature>
<evidence type="ECO:0000256" key="6">
    <source>
        <dbReference type="ARBA" id="ARBA00023136"/>
    </source>
</evidence>
<feature type="transmembrane region" description="Helical" evidence="7">
    <location>
        <begin position="104"/>
        <end position="128"/>
    </location>
</feature>
<evidence type="ECO:0000256" key="4">
    <source>
        <dbReference type="ARBA" id="ARBA00022692"/>
    </source>
</evidence>
<sequence length="302" mass="31946">MSDLQLPPSRFDGAVRLHSTVHGFCAGIARAPISVLAACCVLVALIAFATFAPLLVTHDWTQQSLLARLSAPDGFGLQAVHILGTDYLGRDVYSRLLYATRTTLVISGLGVCIGVLVGATIGLISGIARGWIDNIIMLIVDANTAIPLTLLAMAAAAFLGSSPLMLVLVVGLADFGSYVRIVRAEVMSTNRRPFVEAARSLGASPVRVAALHILPNLVSPIIVLATINFSHVVILESALSFLGVGVQPPSTSLGQMVGEGRNYLISHWWLAAIPAAVIVMITMTISTLGDYLRDLLDPDQTK</sequence>
<comment type="similarity">
    <text evidence="7">Belongs to the binding-protein-dependent transport system permease family.</text>
</comment>
<accession>A0A4R6YB67</accession>
<dbReference type="EMBL" id="SNZF01000025">
    <property type="protein sequence ID" value="TDR32874.1"/>
    <property type="molecule type" value="Genomic_DNA"/>
</dbReference>
<evidence type="ECO:0000256" key="5">
    <source>
        <dbReference type="ARBA" id="ARBA00022989"/>
    </source>
</evidence>
<keyword evidence="2 7" id="KW-0813">Transport</keyword>
<evidence type="ECO:0000259" key="8">
    <source>
        <dbReference type="PROSITE" id="PS50928"/>
    </source>
</evidence>
<keyword evidence="4 7" id="KW-0812">Transmembrane</keyword>
<name>A0A4R6YB67_9HYPH</name>
<comment type="subcellular location">
    <subcellularLocation>
        <location evidence="1 7">Cell membrane</location>
        <topology evidence="1 7">Multi-pass membrane protein</topology>
    </subcellularLocation>
</comment>
<dbReference type="PANTHER" id="PTHR43386:SF25">
    <property type="entry name" value="PEPTIDE ABC TRANSPORTER PERMEASE PROTEIN"/>
    <property type="match status" value="1"/>
</dbReference>
<feature type="transmembrane region" description="Helical" evidence="7">
    <location>
        <begin position="35"/>
        <end position="56"/>
    </location>
</feature>
<organism evidence="9 10">
    <name type="scientific">Aquamicrobium defluvii</name>
    <dbReference type="NCBI Taxonomy" id="69279"/>
    <lineage>
        <taxon>Bacteria</taxon>
        <taxon>Pseudomonadati</taxon>
        <taxon>Pseudomonadota</taxon>
        <taxon>Alphaproteobacteria</taxon>
        <taxon>Hyphomicrobiales</taxon>
        <taxon>Phyllobacteriaceae</taxon>
        <taxon>Aquamicrobium</taxon>
    </lineage>
</organism>
<dbReference type="Proteomes" id="UP000294958">
    <property type="component" value="Unassembled WGS sequence"/>
</dbReference>
<dbReference type="CDD" id="cd06261">
    <property type="entry name" value="TM_PBP2"/>
    <property type="match status" value="1"/>
</dbReference>